<dbReference type="NCBIfam" id="TIGR02098">
    <property type="entry name" value="MJ0042_CXXC"/>
    <property type="match status" value="1"/>
</dbReference>
<evidence type="ECO:0000256" key="2">
    <source>
        <dbReference type="SAM" id="Phobius"/>
    </source>
</evidence>
<dbReference type="Proteomes" id="UP001150830">
    <property type="component" value="Unassembled WGS sequence"/>
</dbReference>
<dbReference type="InterPro" id="IPR021834">
    <property type="entry name" value="DUF3426"/>
</dbReference>
<feature type="domain" description="Zinc finger/thioredoxin putative" evidence="3">
    <location>
        <begin position="6"/>
        <end position="40"/>
    </location>
</feature>
<evidence type="ECO:0000259" key="3">
    <source>
        <dbReference type="Pfam" id="PF13719"/>
    </source>
</evidence>
<proteinExistence type="predicted"/>
<feature type="compositionally biased region" description="Low complexity" evidence="1">
    <location>
        <begin position="294"/>
        <end position="313"/>
    </location>
</feature>
<comment type="caution">
    <text evidence="4">The sequence shown here is derived from an EMBL/GenBank/DDBJ whole genome shotgun (WGS) entry which is preliminary data.</text>
</comment>
<dbReference type="Pfam" id="PF13719">
    <property type="entry name" value="Zn_ribbon_5"/>
    <property type="match status" value="1"/>
</dbReference>
<evidence type="ECO:0000256" key="1">
    <source>
        <dbReference type="SAM" id="MobiDB-lite"/>
    </source>
</evidence>
<dbReference type="InterPro" id="IPR011723">
    <property type="entry name" value="Znf/thioredoxin_put"/>
</dbReference>
<dbReference type="EMBL" id="JAPNOA010000016">
    <property type="protein sequence ID" value="MCY0964273.1"/>
    <property type="molecule type" value="Genomic_DNA"/>
</dbReference>
<organism evidence="4 5">
    <name type="scientific">Parathalassolituus penaei</name>
    <dbReference type="NCBI Taxonomy" id="2997323"/>
    <lineage>
        <taxon>Bacteria</taxon>
        <taxon>Pseudomonadati</taxon>
        <taxon>Pseudomonadota</taxon>
        <taxon>Gammaproteobacteria</taxon>
        <taxon>Oceanospirillales</taxon>
        <taxon>Oceanospirillaceae</taxon>
        <taxon>Parathalassolituus</taxon>
    </lineage>
</organism>
<evidence type="ECO:0000313" key="5">
    <source>
        <dbReference type="Proteomes" id="UP001150830"/>
    </source>
</evidence>
<protein>
    <submittedName>
        <fullName evidence="4">Zinc-ribbon domain-containing protein</fullName>
    </submittedName>
</protein>
<sequence>MAEHVTRCPHCQTSFRVRDEHLSVARGNVRCGSCLQVFNATEHFVVEKPVTPPPAPVPPILATPAEQPAVAVVTGLASANTARPAAPAPKAVEDDYSGVNLDDQTEVSADELFDSMFGSFDEDDPAEPDNVFDLIEAKEQAEQQTQSVPTSSFVLSQKESFQDAYAAMRNPKPAESITTAPKTSDDDDDNLLIHDDMDDEHIADDPFADLGLREPEQRKRPAPLASIDIDESLLDMVEPEHHLVTPRKKTEQVDPDEAWARALLDDEDDDEPPEAIRRELGLASQKAAVKTQTAPVRSAVASQPSASSATPVSRPAPVSKPEPTPAKPAATTLREPVNFELTQEQHDEPQAPESLLGAPLTDKTPKPAPVKPRELAGSLQPEPLKLELPNRSRITAGWAWGSVALLLLGAFQVFYFNFPEWSRTQQWRPFYTQACSYVGCTLPTIQDIKTMKASQLVVRSHPSLANALVVDSLLENEADFAQPFPDLTLIFKDLNEHVVASRRFSPDEYLSGEVAGTQSIPSQTEVHVALEILDPGQNAVSYSIQLVANQ</sequence>
<keyword evidence="2" id="KW-0812">Transmembrane</keyword>
<feature type="region of interest" description="Disordered" evidence="1">
    <location>
        <begin position="343"/>
        <end position="375"/>
    </location>
</feature>
<name>A0A9X3EKE6_9GAMM</name>
<feature type="region of interest" description="Disordered" evidence="1">
    <location>
        <begin position="280"/>
        <end position="331"/>
    </location>
</feature>
<keyword evidence="5" id="KW-1185">Reference proteome</keyword>
<evidence type="ECO:0000313" key="4">
    <source>
        <dbReference type="EMBL" id="MCY0964273.1"/>
    </source>
</evidence>
<dbReference type="Pfam" id="PF11906">
    <property type="entry name" value="DUF3426"/>
    <property type="match status" value="1"/>
</dbReference>
<feature type="region of interest" description="Disordered" evidence="1">
    <location>
        <begin position="169"/>
        <end position="188"/>
    </location>
</feature>
<gene>
    <name evidence="4" type="ORF">OUO13_03670</name>
</gene>
<accession>A0A9X3EKE6</accession>
<keyword evidence="2" id="KW-1133">Transmembrane helix</keyword>
<feature type="transmembrane region" description="Helical" evidence="2">
    <location>
        <begin position="398"/>
        <end position="418"/>
    </location>
</feature>
<keyword evidence="2" id="KW-0472">Membrane</keyword>
<reference evidence="4" key="1">
    <citation type="submission" date="2022-11" db="EMBL/GenBank/DDBJ databases">
        <title>Parathalassolutuus dongxingensis gen. nov., sp. nov., a novel member of family Oceanospirillaceae isolated from a coastal shrimp pond in Guangxi, China.</title>
        <authorList>
            <person name="Chen H."/>
        </authorList>
    </citation>
    <scope>NUCLEOTIDE SEQUENCE</scope>
    <source>
        <strain evidence="4">G-43</strain>
    </source>
</reference>
<dbReference type="RefSeq" id="WP_283172491.1">
    <property type="nucleotide sequence ID" value="NZ_JAPNOA010000016.1"/>
</dbReference>
<dbReference type="AlphaFoldDB" id="A0A9X3EKE6"/>